<proteinExistence type="predicted"/>
<sequence length="278" mass="31828">MPESKHKPELGAVQETLLIPLYGRAVQTRKRYGMIDDPQAVRMVEEIDYDFSRFDGAKSLLGATLRTLLFDVWAKDFLRQHPAGTVVEIGTGLNTRFERLDNGSVRWFDLDLPDAIELRRRYFADTDRRRMLPVSVTDPSWADTVAAGPGPYLLLAEAVLIYLPEDEVKSVFRLIAERLPGSTLALETSAPWMVEHQDQHDVLGDMEARIRWSCADPRDMEGWAPDLRLVESRTLARLPSGLRRSLPLHYRTMMRAVSTVRRRDIEAYRFNLLRFGGS</sequence>
<dbReference type="InterPro" id="IPR029063">
    <property type="entry name" value="SAM-dependent_MTases_sf"/>
</dbReference>
<organism evidence="3 4">
    <name type="scientific">Streptomyces triticagri</name>
    <dbReference type="NCBI Taxonomy" id="2293568"/>
    <lineage>
        <taxon>Bacteria</taxon>
        <taxon>Bacillati</taxon>
        <taxon>Actinomycetota</taxon>
        <taxon>Actinomycetes</taxon>
        <taxon>Kitasatosporales</taxon>
        <taxon>Streptomycetaceae</taxon>
        <taxon>Streptomyces</taxon>
    </lineage>
</organism>
<dbReference type="PANTHER" id="PTHR43619:SF2">
    <property type="entry name" value="S-ADENOSYL-L-METHIONINE-DEPENDENT METHYLTRANSFERASES SUPERFAMILY PROTEIN"/>
    <property type="match status" value="1"/>
</dbReference>
<comment type="caution">
    <text evidence="3">The sequence shown here is derived from an EMBL/GenBank/DDBJ whole genome shotgun (WGS) entry which is preliminary data.</text>
</comment>
<evidence type="ECO:0000313" key="3">
    <source>
        <dbReference type="EMBL" id="RFU82675.1"/>
    </source>
</evidence>
<keyword evidence="2 3" id="KW-0808">Transferase</keyword>
<evidence type="ECO:0000256" key="1">
    <source>
        <dbReference type="ARBA" id="ARBA00022603"/>
    </source>
</evidence>
<dbReference type="AlphaFoldDB" id="A0A372LWK6"/>
<name>A0A372LWK6_9ACTN</name>
<dbReference type="PIRSF" id="PIRSF028177">
    <property type="entry name" value="Polyketide_synth_Omtfrase_TcmP"/>
    <property type="match status" value="1"/>
</dbReference>
<dbReference type="RefSeq" id="WP_128559659.1">
    <property type="nucleotide sequence ID" value="NZ_QUAK01000234.1"/>
</dbReference>
<dbReference type="PANTHER" id="PTHR43619">
    <property type="entry name" value="S-ADENOSYL-L-METHIONINE-DEPENDENT METHYLTRANSFERASE YKTD-RELATED"/>
    <property type="match status" value="1"/>
</dbReference>
<dbReference type="Gene3D" id="3.40.50.150">
    <property type="entry name" value="Vaccinia Virus protein VP39"/>
    <property type="match status" value="1"/>
</dbReference>
<accession>A0A372LWK6</accession>
<evidence type="ECO:0000313" key="4">
    <source>
        <dbReference type="Proteomes" id="UP000263094"/>
    </source>
</evidence>
<dbReference type="InterPro" id="IPR016874">
    <property type="entry name" value="TcmP-like"/>
</dbReference>
<keyword evidence="4" id="KW-1185">Reference proteome</keyword>
<dbReference type="OrthoDB" id="9800233at2"/>
<dbReference type="GO" id="GO:0032259">
    <property type="term" value="P:methylation"/>
    <property type="evidence" value="ECO:0007669"/>
    <property type="project" value="UniProtKB-KW"/>
</dbReference>
<dbReference type="EMBL" id="QUAK01000234">
    <property type="protein sequence ID" value="RFU82675.1"/>
    <property type="molecule type" value="Genomic_DNA"/>
</dbReference>
<dbReference type="Pfam" id="PF04072">
    <property type="entry name" value="LCM"/>
    <property type="match status" value="1"/>
</dbReference>
<dbReference type="SUPFAM" id="SSF53335">
    <property type="entry name" value="S-adenosyl-L-methionine-dependent methyltransferases"/>
    <property type="match status" value="1"/>
</dbReference>
<keyword evidence="1 3" id="KW-0489">Methyltransferase</keyword>
<reference evidence="3 4" key="1">
    <citation type="submission" date="2018-08" db="EMBL/GenBank/DDBJ databases">
        <title>Isolation, diversity and antifungal activity of Actinobacteria from wheat.</title>
        <authorList>
            <person name="Han C."/>
        </authorList>
    </citation>
    <scope>NUCLEOTIDE SEQUENCE [LARGE SCALE GENOMIC DNA]</scope>
    <source>
        <strain evidence="3 4">NEAU-YY421</strain>
    </source>
</reference>
<dbReference type="GO" id="GO:0008168">
    <property type="term" value="F:methyltransferase activity"/>
    <property type="evidence" value="ECO:0007669"/>
    <property type="project" value="UniProtKB-KW"/>
</dbReference>
<dbReference type="Proteomes" id="UP000263094">
    <property type="component" value="Unassembled WGS sequence"/>
</dbReference>
<gene>
    <name evidence="3" type="ORF">DY218_32075</name>
</gene>
<dbReference type="InterPro" id="IPR007213">
    <property type="entry name" value="Ppm1/Ppm2/Tcmp"/>
</dbReference>
<evidence type="ECO:0000256" key="2">
    <source>
        <dbReference type="ARBA" id="ARBA00022679"/>
    </source>
</evidence>
<protein>
    <submittedName>
        <fullName evidence="3">Class I SAM-dependent methyltransferase</fullName>
    </submittedName>
</protein>